<accession>A0A060UUM7</accession>
<dbReference type="EMBL" id="CCCS020000078">
    <property type="protein sequence ID" value="CDQ12120.1"/>
    <property type="molecule type" value="Genomic_DNA"/>
</dbReference>
<reference evidence="2" key="2">
    <citation type="submission" date="2014-07" db="EMBL/GenBank/DDBJ databases">
        <title>Initial genome analysis of the psychrotolerant acidophile Acidithiobacillus ferrivorans CF27: insights into iron and sulfur oxidation pathways and into biofilm formation.</title>
        <authorList>
            <person name="Talla E."/>
            <person name="Hedrich S."/>
            <person name="Mangenot S."/>
            <person name="Ji B."/>
            <person name="Johnson D.B."/>
            <person name="Barbe V."/>
            <person name="Bonnefoy V."/>
        </authorList>
    </citation>
    <scope>NUCLEOTIDE SEQUENCE [LARGE SCALE GENOMIC DNA]</scope>
    <source>
        <strain evidence="2">CF27</strain>
    </source>
</reference>
<dbReference type="EMBL" id="LT841305">
    <property type="protein sequence ID" value="SMH64752.1"/>
    <property type="molecule type" value="Genomic_DNA"/>
</dbReference>
<protein>
    <submittedName>
        <fullName evidence="2">Replication protein 15</fullName>
    </submittedName>
</protein>
<feature type="compositionally biased region" description="Polar residues" evidence="1">
    <location>
        <begin position="238"/>
        <end position="275"/>
    </location>
</feature>
<feature type="region of interest" description="Disordered" evidence="1">
    <location>
        <begin position="228"/>
        <end position="275"/>
    </location>
</feature>
<keyword evidence="4" id="KW-1185">Reference proteome</keyword>
<name>A0A060UUM7_9PROT</name>
<dbReference type="RefSeq" id="WP_035195560.1">
    <property type="nucleotide sequence ID" value="NZ_CCCS020000078.1"/>
</dbReference>
<evidence type="ECO:0000313" key="3">
    <source>
        <dbReference type="EMBL" id="SMH64752.1"/>
    </source>
</evidence>
<dbReference type="Pfam" id="PF07120">
    <property type="entry name" value="DUF1376"/>
    <property type="match status" value="1"/>
</dbReference>
<evidence type="ECO:0000256" key="1">
    <source>
        <dbReference type="SAM" id="MobiDB-lite"/>
    </source>
</evidence>
<proteinExistence type="predicted"/>
<gene>
    <name evidence="3" type="ORF">AFERRI_10786</name>
    <name evidence="2" type="ORF">AFERRI_80069</name>
</gene>
<feature type="compositionally biased region" description="Polar residues" evidence="1">
    <location>
        <begin position="125"/>
        <end position="134"/>
    </location>
</feature>
<dbReference type="InterPro" id="IPR010781">
    <property type="entry name" value="DUF1376"/>
</dbReference>
<reference evidence="3 4" key="3">
    <citation type="submission" date="2017-03" db="EMBL/GenBank/DDBJ databases">
        <authorList>
            <person name="Regsiter A."/>
            <person name="William W."/>
        </authorList>
    </citation>
    <scope>NUCLEOTIDE SEQUENCE [LARGE SCALE GENOMIC DNA]</scope>
    <source>
        <strain evidence="3">PRJEB5721</strain>
    </source>
</reference>
<evidence type="ECO:0000313" key="4">
    <source>
        <dbReference type="Proteomes" id="UP000193925"/>
    </source>
</evidence>
<evidence type="ECO:0000313" key="2">
    <source>
        <dbReference type="EMBL" id="CDQ12120.1"/>
    </source>
</evidence>
<sequence>MGTEKPKMVWYKFFIADYQRDAAQLSLIEHGAYRLLLDQAYLSGGTLPANPERIFRLLGAINPAEQEAIKSVLTEFFHKGRDGYTHARVTKEVSVYAEKAERNREVGARGGRPPKSLAGAEQKPRNNPNGFESETQAVTQTVLVTEPKNNPNGLTNGSIVNPDGYDAGTQMVPETTGENTEITHALIAAPSDITVSQNGTFDDDDFWLDSVHTAECPFDDYIFQSVTESSKSEMEPRNNPNGFESETQSVSKTEQSETQTVLKTKPRNNPSQNTEYRIKEEKIAAGVRKRTSAASEPAPTTATWEAYSQAYQGRYGTEPVRNQKVNSQLANLVKRLGQDESPAVAAFFVNHNGRFYMQGMHQVDLLLRDAEKLRTEWVTRQLPVNRQPRNPGSPPSSSNSAPGRAGIGNDALSAARPAVVRL</sequence>
<feature type="compositionally biased region" description="Low complexity" evidence="1">
    <location>
        <begin position="395"/>
        <end position="404"/>
    </location>
</feature>
<reference evidence="2" key="1">
    <citation type="submission" date="2014-03" db="EMBL/GenBank/DDBJ databases">
        <authorList>
            <person name="Genoscope - CEA"/>
        </authorList>
    </citation>
    <scope>NUCLEOTIDE SEQUENCE [LARGE SCALE GENOMIC DNA]</scope>
    <source>
        <strain evidence="2">CF27</strain>
    </source>
</reference>
<feature type="region of interest" description="Disordered" evidence="1">
    <location>
        <begin position="100"/>
        <end position="134"/>
    </location>
</feature>
<organism evidence="2">
    <name type="scientific">Acidithiobacillus ferrivorans</name>
    <dbReference type="NCBI Taxonomy" id="160808"/>
    <lineage>
        <taxon>Bacteria</taxon>
        <taxon>Pseudomonadati</taxon>
        <taxon>Pseudomonadota</taxon>
        <taxon>Acidithiobacillia</taxon>
        <taxon>Acidithiobacillales</taxon>
        <taxon>Acidithiobacillaceae</taxon>
        <taxon>Acidithiobacillus</taxon>
    </lineage>
</organism>
<dbReference type="Proteomes" id="UP000193925">
    <property type="component" value="Chromosome AFERRI"/>
</dbReference>
<dbReference type="AlphaFoldDB" id="A0A060UUM7"/>
<feature type="region of interest" description="Disordered" evidence="1">
    <location>
        <begin position="380"/>
        <end position="422"/>
    </location>
</feature>